<keyword evidence="3" id="KW-1185">Reference proteome</keyword>
<feature type="compositionally biased region" description="Polar residues" evidence="1">
    <location>
        <begin position="49"/>
        <end position="58"/>
    </location>
</feature>
<proteinExistence type="predicted"/>
<dbReference type="AlphaFoldDB" id="A0AAD2DWD6"/>
<evidence type="ECO:0000313" key="3">
    <source>
        <dbReference type="Proteomes" id="UP000834106"/>
    </source>
</evidence>
<reference evidence="2" key="1">
    <citation type="submission" date="2023-05" db="EMBL/GenBank/DDBJ databases">
        <authorList>
            <person name="Huff M."/>
        </authorList>
    </citation>
    <scope>NUCLEOTIDE SEQUENCE</scope>
</reference>
<protein>
    <submittedName>
        <fullName evidence="2">Uncharacterized protein</fullName>
    </submittedName>
</protein>
<organism evidence="2 3">
    <name type="scientific">Fraxinus pennsylvanica</name>
    <dbReference type="NCBI Taxonomy" id="56036"/>
    <lineage>
        <taxon>Eukaryota</taxon>
        <taxon>Viridiplantae</taxon>
        <taxon>Streptophyta</taxon>
        <taxon>Embryophyta</taxon>
        <taxon>Tracheophyta</taxon>
        <taxon>Spermatophyta</taxon>
        <taxon>Magnoliopsida</taxon>
        <taxon>eudicotyledons</taxon>
        <taxon>Gunneridae</taxon>
        <taxon>Pentapetalae</taxon>
        <taxon>asterids</taxon>
        <taxon>lamiids</taxon>
        <taxon>Lamiales</taxon>
        <taxon>Oleaceae</taxon>
        <taxon>Oleeae</taxon>
        <taxon>Fraxinus</taxon>
    </lineage>
</organism>
<dbReference type="EMBL" id="OU503044">
    <property type="protein sequence ID" value="CAI9768324.1"/>
    <property type="molecule type" value="Genomic_DNA"/>
</dbReference>
<evidence type="ECO:0000313" key="2">
    <source>
        <dbReference type="EMBL" id="CAI9768324.1"/>
    </source>
</evidence>
<name>A0AAD2DWD6_9LAMI</name>
<sequence length="159" mass="18310">MKGGGDDVAKKLDGAKKPVFLSKAQREQLALQRCQEEVAQQTHKAKLFLQSNNESKPISSSDRDRDLDRWSSHNQDRVLCRVFFSRKRSKARMKRQCLQFDVVSAFNEADGEMTLEEPRFDGVRESGTLATICRNEWLKSLPLLSAKCKGRATLYRRFR</sequence>
<accession>A0AAD2DWD6</accession>
<evidence type="ECO:0000256" key="1">
    <source>
        <dbReference type="SAM" id="MobiDB-lite"/>
    </source>
</evidence>
<gene>
    <name evidence="2" type="ORF">FPE_LOCUS15754</name>
</gene>
<dbReference type="Proteomes" id="UP000834106">
    <property type="component" value="Chromosome 9"/>
</dbReference>
<feature type="region of interest" description="Disordered" evidence="1">
    <location>
        <begin position="49"/>
        <end position="68"/>
    </location>
</feature>